<sequence length="327" mass="38246">MSILGSLFAGTKKQMEVNAQEVYTLWDLLNTRYSIVNSLKINRNFIHDSDFRKVVDGHVEAFSKEVNEFEKKLQKVAIKGPQPAVTDTKIATSNEVMRDEDIAWNLYNYYRGELKSLTRSFRDHTTNDNISEWLIKITKQTLHRYHNYVDYLKKKGWINIPPRYPHVPDDVDEEILTTEVYQLWSHLTFRYANIHLTKILSTYTNDKDFDLLLETGKGMLENQMSKIEKLLLYFGVPLPREYSDLIPQPDMTENIGDEFIFTTVYNGMQSAAVLHSSALIDGILNKRAKDLFEKLYFAELNYISKMIKYGKMKGWIIPAPRYTRNQT</sequence>
<dbReference type="Gene3D" id="1.20.1260.10">
    <property type="match status" value="2"/>
</dbReference>
<dbReference type="RefSeq" id="WP_015326885.1">
    <property type="nucleotide sequence ID" value="NC_019978.1"/>
</dbReference>
<name>L0KAN9_HALHC</name>
<organism evidence="1 2">
    <name type="scientific">Halobacteroides halobius (strain ATCC 35273 / DSM 5150 / MD-1)</name>
    <dbReference type="NCBI Taxonomy" id="748449"/>
    <lineage>
        <taxon>Bacteria</taxon>
        <taxon>Bacillati</taxon>
        <taxon>Bacillota</taxon>
        <taxon>Clostridia</taxon>
        <taxon>Halanaerobiales</taxon>
        <taxon>Halobacteroidaceae</taxon>
        <taxon>Halobacteroides</taxon>
    </lineage>
</organism>
<evidence type="ECO:0000313" key="2">
    <source>
        <dbReference type="Proteomes" id="UP000010880"/>
    </source>
</evidence>
<dbReference type="KEGG" id="hhl:Halha_1216"/>
<dbReference type="InterPro" id="IPR012347">
    <property type="entry name" value="Ferritin-like"/>
</dbReference>
<evidence type="ECO:0000313" key="1">
    <source>
        <dbReference type="EMBL" id="AGB41163.1"/>
    </source>
</evidence>
<reference evidence="2" key="1">
    <citation type="submission" date="2012-02" db="EMBL/GenBank/DDBJ databases">
        <title>The complete genome of Halobacteroides halobius DSM 5150.</title>
        <authorList>
            <person name="Lucas S."/>
            <person name="Copeland A."/>
            <person name="Lapidus A."/>
            <person name="Glavina del Rio T."/>
            <person name="Dalin E."/>
            <person name="Tice H."/>
            <person name="Bruce D."/>
            <person name="Goodwin L."/>
            <person name="Pitluck S."/>
            <person name="Peters L."/>
            <person name="Mikhailova N."/>
            <person name="Gu W."/>
            <person name="Kyrpides N."/>
            <person name="Mavromatis K."/>
            <person name="Ivanova N."/>
            <person name="Brettin T."/>
            <person name="Detter J.C."/>
            <person name="Han C."/>
            <person name="Larimer F."/>
            <person name="Land M."/>
            <person name="Hauser L."/>
            <person name="Markowitz V."/>
            <person name="Cheng J.-F."/>
            <person name="Hugenholtz P."/>
            <person name="Woyke T."/>
            <person name="Wu D."/>
            <person name="Tindall B."/>
            <person name="Pomrenke H."/>
            <person name="Brambilla E."/>
            <person name="Klenk H.-P."/>
            <person name="Eisen J.A."/>
        </authorList>
    </citation>
    <scope>NUCLEOTIDE SEQUENCE [LARGE SCALE GENOMIC DNA]</scope>
    <source>
        <strain evidence="2">ATCC 35273 / DSM 5150 / MD-1</strain>
    </source>
</reference>
<dbReference type="InterPro" id="IPR021617">
    <property type="entry name" value="DUF3231"/>
</dbReference>
<evidence type="ECO:0008006" key="3">
    <source>
        <dbReference type="Google" id="ProtNLM"/>
    </source>
</evidence>
<dbReference type="Proteomes" id="UP000010880">
    <property type="component" value="Chromosome"/>
</dbReference>
<keyword evidence="2" id="KW-1185">Reference proteome</keyword>
<dbReference type="AlphaFoldDB" id="L0KAN9"/>
<dbReference type="STRING" id="748449.Halha_1216"/>
<accession>L0KAN9</accession>
<dbReference type="Pfam" id="PF11553">
    <property type="entry name" value="DUF3231"/>
    <property type="match status" value="1"/>
</dbReference>
<dbReference type="HOGENOM" id="CLU_833745_0_0_9"/>
<dbReference type="OrthoDB" id="1807877at2"/>
<gene>
    <name evidence="1" type="ordered locus">Halha_1216</name>
</gene>
<proteinExistence type="predicted"/>
<dbReference type="eggNOG" id="COG5577">
    <property type="taxonomic scope" value="Bacteria"/>
</dbReference>
<protein>
    <recommendedName>
        <fullName evidence="3">DUF3231 family protein</fullName>
    </recommendedName>
</protein>
<dbReference type="EMBL" id="CP003359">
    <property type="protein sequence ID" value="AGB41163.1"/>
    <property type="molecule type" value="Genomic_DNA"/>
</dbReference>